<evidence type="ECO:0000313" key="2">
    <source>
        <dbReference type="Proteomes" id="UP001374803"/>
    </source>
</evidence>
<reference evidence="1" key="1">
    <citation type="submission" date="2021-12" db="EMBL/GenBank/DDBJ databases">
        <title>Discovery of the Pendulisporaceae a myxobacterial family with distinct sporulation behavior and unique specialized metabolism.</title>
        <authorList>
            <person name="Garcia R."/>
            <person name="Popoff A."/>
            <person name="Bader C.D."/>
            <person name="Loehr J."/>
            <person name="Walesch S."/>
            <person name="Walt C."/>
            <person name="Boldt J."/>
            <person name="Bunk B."/>
            <person name="Haeckl F.J.F.P.J."/>
            <person name="Gunesch A.P."/>
            <person name="Birkelbach J."/>
            <person name="Nuebel U."/>
            <person name="Pietschmann T."/>
            <person name="Bach T."/>
            <person name="Mueller R."/>
        </authorList>
    </citation>
    <scope>NUCLEOTIDE SEQUENCE</scope>
    <source>
        <strain evidence="1">MSr11367</strain>
    </source>
</reference>
<dbReference type="Proteomes" id="UP001374803">
    <property type="component" value="Chromosome"/>
</dbReference>
<dbReference type="RefSeq" id="WP_394834111.1">
    <property type="nucleotide sequence ID" value="NZ_CP089929.1"/>
</dbReference>
<accession>A0ABZ2L4H5</accession>
<protein>
    <submittedName>
        <fullName evidence="1">Uncharacterized protein</fullName>
    </submittedName>
</protein>
<organism evidence="1 2">
    <name type="scientific">Pendulispora rubella</name>
    <dbReference type="NCBI Taxonomy" id="2741070"/>
    <lineage>
        <taxon>Bacteria</taxon>
        <taxon>Pseudomonadati</taxon>
        <taxon>Myxococcota</taxon>
        <taxon>Myxococcia</taxon>
        <taxon>Myxococcales</taxon>
        <taxon>Sorangiineae</taxon>
        <taxon>Pendulisporaceae</taxon>
        <taxon>Pendulispora</taxon>
    </lineage>
</organism>
<name>A0ABZ2L4H5_9BACT</name>
<keyword evidence="2" id="KW-1185">Reference proteome</keyword>
<proteinExistence type="predicted"/>
<dbReference type="EMBL" id="CP089983">
    <property type="protein sequence ID" value="WXB04469.1"/>
    <property type="molecule type" value="Genomic_DNA"/>
</dbReference>
<gene>
    <name evidence="1" type="ORF">LVJ94_47155</name>
</gene>
<evidence type="ECO:0000313" key="1">
    <source>
        <dbReference type="EMBL" id="WXB04469.1"/>
    </source>
</evidence>
<sequence>MSWALVFAMAGAVEAAPPPTPSWWVDPASCPLWTTPLSREIALACEATGRGCDVSTSDDKAARRLVLQCADPDHWTLEAHDAGGTGLWHIEVRGDDDERLRAAAMWVARSDVTMAPEAKVPAPPPTPPAPAAPIKLIPPPQGGWGGLALAIHGSYYPDATGGSPGLGMTLRVHDSGDVVSFLPRSFSTYASLTGEATSDGRADYDQSTFALRLGVGLIWHAPHTKDIIGFSLESGLGFARIRQGTSISAMKSTDHHPFWYALAGIVAEAPVQGDFRPFLALRIGTSWPKAPGLSLGMVEIGFRWRAW</sequence>